<evidence type="ECO:0000256" key="6">
    <source>
        <dbReference type="ARBA" id="ARBA00022989"/>
    </source>
</evidence>
<evidence type="ECO:0000256" key="2">
    <source>
        <dbReference type="ARBA" id="ARBA00008066"/>
    </source>
</evidence>
<comment type="similarity">
    <text evidence="2">Belongs to the amino acid/polyamine transporter 2 family.</text>
</comment>
<keyword evidence="6 9" id="KW-1133">Transmembrane helix</keyword>
<dbReference type="Proteomes" id="UP001153069">
    <property type="component" value="Unassembled WGS sequence"/>
</dbReference>
<evidence type="ECO:0000256" key="1">
    <source>
        <dbReference type="ARBA" id="ARBA00004141"/>
    </source>
</evidence>
<name>A0A9N8EGP2_9STRA</name>
<evidence type="ECO:0000256" key="3">
    <source>
        <dbReference type="ARBA" id="ARBA00022448"/>
    </source>
</evidence>
<proteinExistence type="inferred from homology"/>
<gene>
    <name evidence="11" type="ORF">SEMRO_910_G219100.1</name>
</gene>
<evidence type="ECO:0000256" key="7">
    <source>
        <dbReference type="ARBA" id="ARBA00023136"/>
    </source>
</evidence>
<dbReference type="Pfam" id="PF01490">
    <property type="entry name" value="Aa_trans"/>
    <property type="match status" value="1"/>
</dbReference>
<keyword evidence="12" id="KW-1185">Reference proteome</keyword>
<dbReference type="InterPro" id="IPR013057">
    <property type="entry name" value="AA_transpt_TM"/>
</dbReference>
<feature type="transmembrane region" description="Helical" evidence="9">
    <location>
        <begin position="427"/>
        <end position="444"/>
    </location>
</feature>
<reference evidence="11" key="1">
    <citation type="submission" date="2020-06" db="EMBL/GenBank/DDBJ databases">
        <authorList>
            <consortium name="Plant Systems Biology data submission"/>
        </authorList>
    </citation>
    <scope>NUCLEOTIDE SEQUENCE</scope>
    <source>
        <strain evidence="11">D6</strain>
    </source>
</reference>
<feature type="transmembrane region" description="Helical" evidence="9">
    <location>
        <begin position="120"/>
        <end position="143"/>
    </location>
</feature>
<protein>
    <submittedName>
        <fullName evidence="11">Sodium-coupled neutral amino acid transporter 11</fullName>
    </submittedName>
</protein>
<evidence type="ECO:0000256" key="8">
    <source>
        <dbReference type="SAM" id="MobiDB-lite"/>
    </source>
</evidence>
<accession>A0A9N8EGP2</accession>
<evidence type="ECO:0000256" key="4">
    <source>
        <dbReference type="ARBA" id="ARBA00022692"/>
    </source>
</evidence>
<keyword evidence="4 9" id="KW-0812">Transmembrane</keyword>
<feature type="transmembrane region" description="Helical" evidence="9">
    <location>
        <begin position="278"/>
        <end position="296"/>
    </location>
</feature>
<feature type="transmembrane region" description="Helical" evidence="9">
    <location>
        <begin position="235"/>
        <end position="258"/>
    </location>
</feature>
<dbReference type="PANTHER" id="PTHR22950">
    <property type="entry name" value="AMINO ACID TRANSPORTER"/>
    <property type="match status" value="1"/>
</dbReference>
<dbReference type="OrthoDB" id="28208at2759"/>
<keyword evidence="7 9" id="KW-0472">Membrane</keyword>
<evidence type="ECO:0000259" key="10">
    <source>
        <dbReference type="Pfam" id="PF01490"/>
    </source>
</evidence>
<feature type="transmembrane region" description="Helical" evidence="9">
    <location>
        <begin position="588"/>
        <end position="609"/>
    </location>
</feature>
<feature type="transmembrane region" description="Helical" evidence="9">
    <location>
        <begin position="391"/>
        <end position="415"/>
    </location>
</feature>
<evidence type="ECO:0000256" key="9">
    <source>
        <dbReference type="SAM" id="Phobius"/>
    </source>
</evidence>
<sequence length="612" mass="65810">MPSPQEPPPSPFFRPAHLDTVVVEQTLISTPQGRHRHKRKKVTVSVVEHKSGILGCAANMMTCIVGSGIVGLPYAMQQTGFVAGIGLILLTSLLTEKSLRLLVETAKHLHQQSYETTAEVPFGIVGFRFILINMFVMAYGAMVTYLMITKSCASMILGVEDETYQQFVLLGISLMVHFPLASMRDMADLEKTSGLAVAIDCTIVALVAYSSPWISMQGMESNNLLQLIQTDTVHAGTLFVGLGVLSFAFECQEAAFLVAGSLETPTVARWARVTKMTLTACLVLAMVCALTGYLGFGDATKGNILDNLDPSTTTSFVAHGLLGATMFATYPLASFVARHVCVVLLFEGRRAHEGGSDSTILNRPDRRILLTLALYIAAIVPATVYTDMGKVLALAGVIGGSCLAYIGPGMLFLAVHGGRFLDLVDGFFYVIGSATAASSGVVVSETTTLLPSSSSEPADDIKRFDGCFKQALFYLGIFPLWCRIAERGKKQVMAHALALLEKNTIEPLRIGEVDYSIEKMAKMEEESPPKRHSGPVISAATLIRPSPNLDVPTLDNNSPNPNDKPKPRKAAPPLEPDPQEAPPSHIDFFIAIFYVCFGVIALFAGLVSLGSG</sequence>
<dbReference type="AlphaFoldDB" id="A0A9N8EGP2"/>
<dbReference type="GO" id="GO:0015179">
    <property type="term" value="F:L-amino acid transmembrane transporter activity"/>
    <property type="evidence" value="ECO:0007669"/>
    <property type="project" value="TreeGrafter"/>
</dbReference>
<dbReference type="EMBL" id="CAICTM010000908">
    <property type="protein sequence ID" value="CAB9518150.1"/>
    <property type="molecule type" value="Genomic_DNA"/>
</dbReference>
<comment type="caution">
    <text evidence="11">The sequence shown here is derived from an EMBL/GenBank/DDBJ whole genome shotgun (WGS) entry which is preliminary data.</text>
</comment>
<evidence type="ECO:0000313" key="11">
    <source>
        <dbReference type="EMBL" id="CAB9518150.1"/>
    </source>
</evidence>
<comment type="subcellular location">
    <subcellularLocation>
        <location evidence="1">Membrane</location>
        <topology evidence="1">Multi-pass membrane protein</topology>
    </subcellularLocation>
</comment>
<keyword evidence="5" id="KW-0029">Amino-acid transport</keyword>
<feature type="transmembrane region" description="Helical" evidence="9">
    <location>
        <begin position="316"/>
        <end position="346"/>
    </location>
</feature>
<evidence type="ECO:0000313" key="12">
    <source>
        <dbReference type="Proteomes" id="UP001153069"/>
    </source>
</evidence>
<feature type="region of interest" description="Disordered" evidence="8">
    <location>
        <begin position="546"/>
        <end position="579"/>
    </location>
</feature>
<feature type="transmembrane region" description="Helical" evidence="9">
    <location>
        <begin position="367"/>
        <end position="385"/>
    </location>
</feature>
<feature type="transmembrane region" description="Helical" evidence="9">
    <location>
        <begin position="195"/>
        <end position="215"/>
    </location>
</feature>
<dbReference type="PANTHER" id="PTHR22950:SF458">
    <property type="entry name" value="SODIUM-COUPLED NEUTRAL AMINO ACID TRANSPORTER 11-RELATED"/>
    <property type="match status" value="1"/>
</dbReference>
<feature type="domain" description="Amino acid transporter transmembrane" evidence="10">
    <location>
        <begin position="50"/>
        <end position="415"/>
    </location>
</feature>
<evidence type="ECO:0000256" key="5">
    <source>
        <dbReference type="ARBA" id="ARBA00022970"/>
    </source>
</evidence>
<feature type="transmembrane region" description="Helical" evidence="9">
    <location>
        <begin position="163"/>
        <end position="183"/>
    </location>
</feature>
<dbReference type="GO" id="GO:0016020">
    <property type="term" value="C:membrane"/>
    <property type="evidence" value="ECO:0007669"/>
    <property type="project" value="UniProtKB-SubCell"/>
</dbReference>
<organism evidence="11 12">
    <name type="scientific">Seminavis robusta</name>
    <dbReference type="NCBI Taxonomy" id="568900"/>
    <lineage>
        <taxon>Eukaryota</taxon>
        <taxon>Sar</taxon>
        <taxon>Stramenopiles</taxon>
        <taxon>Ochrophyta</taxon>
        <taxon>Bacillariophyta</taxon>
        <taxon>Bacillariophyceae</taxon>
        <taxon>Bacillariophycidae</taxon>
        <taxon>Naviculales</taxon>
        <taxon>Naviculaceae</taxon>
        <taxon>Seminavis</taxon>
    </lineage>
</organism>
<keyword evidence="3" id="KW-0813">Transport</keyword>